<feature type="transmembrane region" description="Helical" evidence="2">
    <location>
        <begin position="32"/>
        <end position="49"/>
    </location>
</feature>
<evidence type="ECO:0000256" key="1">
    <source>
        <dbReference type="SAM" id="MobiDB-lite"/>
    </source>
</evidence>
<sequence length="59" mass="6393">MTKATVTDSTRVDPSATPPTELVPMRYPGRRLAALLVLLVAANLGYSVMTNANFEWSVV</sequence>
<accession>A0ABZ1RAY5</accession>
<name>A0ABZ1RAY5_9ACTN</name>
<dbReference type="RefSeq" id="WP_328737655.1">
    <property type="nucleotide sequence ID" value="NZ_CP108038.1"/>
</dbReference>
<feature type="region of interest" description="Disordered" evidence="1">
    <location>
        <begin position="1"/>
        <end position="21"/>
    </location>
</feature>
<keyword evidence="4" id="KW-1185">Reference proteome</keyword>
<keyword evidence="2" id="KW-0472">Membrane</keyword>
<gene>
    <name evidence="3" type="ORF">OHT53_40455</name>
</gene>
<dbReference type="Proteomes" id="UP001432071">
    <property type="component" value="Chromosome"/>
</dbReference>
<keyword evidence="2" id="KW-1133">Transmembrane helix</keyword>
<dbReference type="EMBL" id="CP108038">
    <property type="protein sequence ID" value="WUN91944.1"/>
    <property type="molecule type" value="Genomic_DNA"/>
</dbReference>
<organism evidence="3 4">
    <name type="scientific">Streptomyces bobili</name>
    <dbReference type="NCBI Taxonomy" id="67280"/>
    <lineage>
        <taxon>Bacteria</taxon>
        <taxon>Bacillati</taxon>
        <taxon>Actinomycetota</taxon>
        <taxon>Actinomycetes</taxon>
        <taxon>Kitasatosporales</taxon>
        <taxon>Streptomycetaceae</taxon>
        <taxon>Streptomyces</taxon>
    </lineage>
</organism>
<dbReference type="GeneID" id="93767395"/>
<proteinExistence type="predicted"/>
<evidence type="ECO:0000256" key="2">
    <source>
        <dbReference type="SAM" id="Phobius"/>
    </source>
</evidence>
<protein>
    <submittedName>
        <fullName evidence="3">Uncharacterized protein</fullName>
    </submittedName>
</protein>
<evidence type="ECO:0000313" key="3">
    <source>
        <dbReference type="EMBL" id="WUN91944.1"/>
    </source>
</evidence>
<keyword evidence="2" id="KW-0812">Transmembrane</keyword>
<reference evidence="3" key="1">
    <citation type="submission" date="2022-10" db="EMBL/GenBank/DDBJ databases">
        <title>The complete genomes of actinobacterial strains from the NBC collection.</title>
        <authorList>
            <person name="Joergensen T.S."/>
            <person name="Alvarez Arevalo M."/>
            <person name="Sterndorff E.B."/>
            <person name="Faurdal D."/>
            <person name="Vuksanovic O."/>
            <person name="Mourched A.-S."/>
            <person name="Charusanti P."/>
            <person name="Shaw S."/>
            <person name="Blin K."/>
            <person name="Weber T."/>
        </authorList>
    </citation>
    <scope>NUCLEOTIDE SEQUENCE</scope>
    <source>
        <strain evidence="3">NBC_00302</strain>
    </source>
</reference>
<evidence type="ECO:0000313" key="4">
    <source>
        <dbReference type="Proteomes" id="UP001432071"/>
    </source>
</evidence>